<accession>A0ABV2LUH2</accession>
<name>A0ABV2LUH2_9FLAO</name>
<dbReference type="Proteomes" id="UP001549146">
    <property type="component" value="Unassembled WGS sequence"/>
</dbReference>
<evidence type="ECO:0000313" key="2">
    <source>
        <dbReference type="Proteomes" id="UP001549146"/>
    </source>
</evidence>
<proteinExistence type="predicted"/>
<comment type="caution">
    <text evidence="1">The sequence shown here is derived from an EMBL/GenBank/DDBJ whole genome shotgun (WGS) entry which is preliminary data.</text>
</comment>
<gene>
    <name evidence="1" type="ORF">ABID46_001365</name>
</gene>
<evidence type="ECO:0000313" key="1">
    <source>
        <dbReference type="EMBL" id="MET3731784.1"/>
    </source>
</evidence>
<sequence>MEIIFTKRSYGTKSMFYLFYLPTNRSYGTVNGMTIIDLLNLSRRDIS</sequence>
<reference evidence="1 2" key="1">
    <citation type="submission" date="2024-06" db="EMBL/GenBank/DDBJ databases">
        <title>Genomic Encyclopedia of Type Strains, Phase IV (KMG-IV): sequencing the most valuable type-strain genomes for metagenomic binning, comparative biology and taxonomic classification.</title>
        <authorList>
            <person name="Goeker M."/>
        </authorList>
    </citation>
    <scope>NUCLEOTIDE SEQUENCE [LARGE SCALE GENOMIC DNA]</scope>
    <source>
        <strain evidence="1 2">DSM 29388</strain>
    </source>
</reference>
<keyword evidence="2" id="KW-1185">Reference proteome</keyword>
<dbReference type="RefSeq" id="WP_354508374.1">
    <property type="nucleotide sequence ID" value="NZ_JBEPMO010000006.1"/>
</dbReference>
<organism evidence="1 2">
    <name type="scientific">Moheibacter stercoris</name>
    <dbReference type="NCBI Taxonomy" id="1628251"/>
    <lineage>
        <taxon>Bacteria</taxon>
        <taxon>Pseudomonadati</taxon>
        <taxon>Bacteroidota</taxon>
        <taxon>Flavobacteriia</taxon>
        <taxon>Flavobacteriales</taxon>
        <taxon>Weeksellaceae</taxon>
        <taxon>Moheibacter</taxon>
    </lineage>
</organism>
<dbReference type="EMBL" id="JBEPMO010000006">
    <property type="protein sequence ID" value="MET3731784.1"/>
    <property type="molecule type" value="Genomic_DNA"/>
</dbReference>
<protein>
    <submittedName>
        <fullName evidence="1">Uncharacterized protein</fullName>
    </submittedName>
</protein>